<accession>A0AAJ0C3X7</accession>
<keyword evidence="2" id="KW-1133">Transmembrane helix</keyword>
<dbReference type="RefSeq" id="XP_060285913.1">
    <property type="nucleotide sequence ID" value="XM_060427316.1"/>
</dbReference>
<gene>
    <name evidence="3" type="ORF">QBC33DRAFT_531682</name>
</gene>
<dbReference type="Proteomes" id="UP001244011">
    <property type="component" value="Unassembled WGS sequence"/>
</dbReference>
<keyword evidence="2" id="KW-0812">Transmembrane</keyword>
<keyword evidence="4" id="KW-1185">Reference proteome</keyword>
<dbReference type="GeneID" id="85310503"/>
<reference evidence="3" key="1">
    <citation type="submission" date="2023-06" db="EMBL/GenBank/DDBJ databases">
        <title>Genome-scale phylogeny and comparative genomics of the fungal order Sordariales.</title>
        <authorList>
            <consortium name="Lawrence Berkeley National Laboratory"/>
            <person name="Hensen N."/>
            <person name="Bonometti L."/>
            <person name="Westerberg I."/>
            <person name="Brannstrom I.O."/>
            <person name="Guillou S."/>
            <person name="Cros-Aarteil S."/>
            <person name="Calhoun S."/>
            <person name="Haridas S."/>
            <person name="Kuo A."/>
            <person name="Mondo S."/>
            <person name="Pangilinan J."/>
            <person name="Riley R."/>
            <person name="Labutti K."/>
            <person name="Andreopoulos B."/>
            <person name="Lipzen A."/>
            <person name="Chen C."/>
            <person name="Yanf M."/>
            <person name="Daum C."/>
            <person name="Ng V."/>
            <person name="Clum A."/>
            <person name="Steindorff A."/>
            <person name="Ohm R."/>
            <person name="Martin F."/>
            <person name="Silar P."/>
            <person name="Natvig D."/>
            <person name="Lalanne C."/>
            <person name="Gautier V."/>
            <person name="Ament-Velasquez S.L."/>
            <person name="Kruys A."/>
            <person name="Hutchinson M.I."/>
            <person name="Powell A.J."/>
            <person name="Barry K."/>
            <person name="Miller A.N."/>
            <person name="Grigoriev I.V."/>
            <person name="Debuchy R."/>
            <person name="Gladieux P."/>
            <person name="Thoren M.H."/>
            <person name="Johannesson H."/>
        </authorList>
    </citation>
    <scope>NUCLEOTIDE SEQUENCE</scope>
    <source>
        <strain evidence="3">8032-3</strain>
    </source>
</reference>
<organism evidence="3 4">
    <name type="scientific">Phialemonium atrogriseum</name>
    <dbReference type="NCBI Taxonomy" id="1093897"/>
    <lineage>
        <taxon>Eukaryota</taxon>
        <taxon>Fungi</taxon>
        <taxon>Dikarya</taxon>
        <taxon>Ascomycota</taxon>
        <taxon>Pezizomycotina</taxon>
        <taxon>Sordariomycetes</taxon>
        <taxon>Sordariomycetidae</taxon>
        <taxon>Cephalothecales</taxon>
        <taxon>Cephalothecaceae</taxon>
        <taxon>Phialemonium</taxon>
    </lineage>
</organism>
<proteinExistence type="predicted"/>
<comment type="caution">
    <text evidence="3">The sequence shown here is derived from an EMBL/GenBank/DDBJ whole genome shotgun (WGS) entry which is preliminary data.</text>
</comment>
<name>A0AAJ0C3X7_9PEZI</name>
<feature type="region of interest" description="Disordered" evidence="1">
    <location>
        <begin position="64"/>
        <end position="87"/>
    </location>
</feature>
<evidence type="ECO:0000313" key="3">
    <source>
        <dbReference type="EMBL" id="KAK1769700.1"/>
    </source>
</evidence>
<dbReference type="AlphaFoldDB" id="A0AAJ0C3X7"/>
<evidence type="ECO:0000256" key="1">
    <source>
        <dbReference type="SAM" id="MobiDB-lite"/>
    </source>
</evidence>
<evidence type="ECO:0000313" key="4">
    <source>
        <dbReference type="Proteomes" id="UP001244011"/>
    </source>
</evidence>
<keyword evidence="2" id="KW-0472">Membrane</keyword>
<evidence type="ECO:0000256" key="2">
    <source>
        <dbReference type="SAM" id="Phobius"/>
    </source>
</evidence>
<dbReference type="EMBL" id="MU839002">
    <property type="protein sequence ID" value="KAK1769700.1"/>
    <property type="molecule type" value="Genomic_DNA"/>
</dbReference>
<feature type="transmembrane region" description="Helical" evidence="2">
    <location>
        <begin position="36"/>
        <end position="57"/>
    </location>
</feature>
<protein>
    <submittedName>
        <fullName evidence="3">Uncharacterized protein</fullName>
    </submittedName>
</protein>
<sequence>MEGRCRRHLVSFISCQFAWAATECFHRSTISAFVAPRLPLACLVATVAGFPTFYSWFVSKFQARPSNNPESIERKPNKRGTGGKCED</sequence>